<dbReference type="EMBL" id="CAUJNA010000613">
    <property type="protein sequence ID" value="CAJ1379278.1"/>
    <property type="molecule type" value="Genomic_DNA"/>
</dbReference>
<evidence type="ECO:0000256" key="1">
    <source>
        <dbReference type="SAM" id="MobiDB-lite"/>
    </source>
</evidence>
<evidence type="ECO:0000313" key="2">
    <source>
        <dbReference type="EMBL" id="CAJ1379278.1"/>
    </source>
</evidence>
<feature type="region of interest" description="Disordered" evidence="1">
    <location>
        <begin position="50"/>
        <end position="86"/>
    </location>
</feature>
<sequence>MLQFYKAALKRCKAGTPTLVEKLQRDRLACQLQKLEDSEKFCRWLAKTPSTKRMTQGGSPGRKQRRVGDDGRGSERAVADAETQQEIENAEAPHTWQFSVSYKNTLGELLRTRKQACTESSQRCTRRQLKALLPDCVDFDISNCCFSVLAQLVDLLKPLEPVPKVVADTLRMLSTDREGVCVDELHVSPAEGKQLLLETFNGAAIHPNYANNAFLRDVQRASFYCRWLACTVLPEVHQKCIQDPARKQADVSTLFFLWSAAEDFILQAWVELLLQQGPRHLSLHYDGVRVNRECVGDIAEFITASHSWIKSKTGFTVQIVEKKHEYFVDLLIQSASSRREAPVAASLLLENGNCVPCALSRVLPEDKVAQLISHLSALQAQSTHWKYRDLARSLEVKLCPFLCGETLLPGKYLIHSDGKEAHCVAAVVHANSQDITAWDGTSELSMSLRTFRNCIAGCVDENSIVGFAVEPGERKERSDLPSLASSLDTLLELRAGAKGSEYPRPDDDQSSADASACGEEEDESVVSPGQALLAKLKAEVQVTLEEKLFPKVDEKYRCPLCPFRAFAKLTRVSQHIAKYHTVKVQFCPSGTKQVKLLLALYDEDCMRGKDGQNYLQRSSDTLRQTVAPSLLSSRTDIDKFIRIVFTAAGPVYRNLDALTDGEPLRRVRNIYYTRCFAHLVVREMLLCNAKATWLKYSR</sequence>
<dbReference type="Proteomes" id="UP001178507">
    <property type="component" value="Unassembled WGS sequence"/>
</dbReference>
<keyword evidence="3" id="KW-1185">Reference proteome</keyword>
<dbReference type="AlphaFoldDB" id="A0AA36MUE0"/>
<feature type="compositionally biased region" description="Basic and acidic residues" evidence="1">
    <location>
        <begin position="66"/>
        <end position="79"/>
    </location>
</feature>
<proteinExistence type="predicted"/>
<protein>
    <submittedName>
        <fullName evidence="2">Uncharacterized protein</fullName>
    </submittedName>
</protein>
<evidence type="ECO:0000313" key="3">
    <source>
        <dbReference type="Proteomes" id="UP001178507"/>
    </source>
</evidence>
<organism evidence="2 3">
    <name type="scientific">Effrenium voratum</name>
    <dbReference type="NCBI Taxonomy" id="2562239"/>
    <lineage>
        <taxon>Eukaryota</taxon>
        <taxon>Sar</taxon>
        <taxon>Alveolata</taxon>
        <taxon>Dinophyceae</taxon>
        <taxon>Suessiales</taxon>
        <taxon>Symbiodiniaceae</taxon>
        <taxon>Effrenium</taxon>
    </lineage>
</organism>
<reference evidence="2" key="1">
    <citation type="submission" date="2023-08" db="EMBL/GenBank/DDBJ databases">
        <authorList>
            <person name="Chen Y."/>
            <person name="Shah S."/>
            <person name="Dougan E. K."/>
            <person name="Thang M."/>
            <person name="Chan C."/>
        </authorList>
    </citation>
    <scope>NUCLEOTIDE SEQUENCE</scope>
</reference>
<comment type="caution">
    <text evidence="2">The sequence shown here is derived from an EMBL/GenBank/DDBJ whole genome shotgun (WGS) entry which is preliminary data.</text>
</comment>
<feature type="region of interest" description="Disordered" evidence="1">
    <location>
        <begin position="498"/>
        <end position="524"/>
    </location>
</feature>
<accession>A0AA36MUE0</accession>
<name>A0AA36MUE0_9DINO</name>
<gene>
    <name evidence="2" type="ORF">EVOR1521_LOCUS7563</name>
</gene>